<comment type="caution">
    <text evidence="2">The sequence shown here is derived from an EMBL/GenBank/DDBJ whole genome shotgun (WGS) entry which is preliminary data.</text>
</comment>
<evidence type="ECO:0000313" key="3">
    <source>
        <dbReference type="Proteomes" id="UP000485880"/>
    </source>
</evidence>
<dbReference type="PANTHER" id="PTHR33608:SF6">
    <property type="entry name" value="BLL2464 PROTEIN"/>
    <property type="match status" value="1"/>
</dbReference>
<evidence type="ECO:0000259" key="1">
    <source>
        <dbReference type="Pfam" id="PF01882"/>
    </source>
</evidence>
<reference evidence="2 3" key="1">
    <citation type="submission" date="2019-05" db="EMBL/GenBank/DDBJ databases">
        <authorList>
            <person name="Farhan Ul Haque M."/>
        </authorList>
    </citation>
    <scope>NUCLEOTIDE SEQUENCE [LARGE SCALE GENOMIC DNA]</scope>
    <source>
        <strain evidence="2">2</strain>
    </source>
</reference>
<name>A0A8B6M6G9_METTU</name>
<dbReference type="RefSeq" id="WP_174512127.1">
    <property type="nucleotide sequence ID" value="NZ_CABFMQ020000076.1"/>
</dbReference>
<keyword evidence="3" id="KW-1185">Reference proteome</keyword>
<dbReference type="Pfam" id="PF01882">
    <property type="entry name" value="DUF58"/>
    <property type="match status" value="1"/>
</dbReference>
<dbReference type="SUPFAM" id="SSF53300">
    <property type="entry name" value="vWA-like"/>
    <property type="match status" value="1"/>
</dbReference>
<proteinExistence type="predicted"/>
<dbReference type="InterPro" id="IPR036465">
    <property type="entry name" value="vWFA_dom_sf"/>
</dbReference>
<dbReference type="EMBL" id="CABFMQ020000076">
    <property type="protein sequence ID" value="VTZ49923.1"/>
    <property type="molecule type" value="Genomic_DNA"/>
</dbReference>
<organism evidence="2 3">
    <name type="scientific">Methylocella tundrae</name>
    <dbReference type="NCBI Taxonomy" id="227605"/>
    <lineage>
        <taxon>Bacteria</taxon>
        <taxon>Pseudomonadati</taxon>
        <taxon>Pseudomonadota</taxon>
        <taxon>Alphaproteobacteria</taxon>
        <taxon>Hyphomicrobiales</taxon>
        <taxon>Beijerinckiaceae</taxon>
        <taxon>Methylocella</taxon>
    </lineage>
</organism>
<dbReference type="AlphaFoldDB" id="A0A8B6M6G9"/>
<gene>
    <name evidence="2" type="ORF">MPC4_20133</name>
</gene>
<protein>
    <submittedName>
        <fullName evidence="2">DUF58 domain-containing protein</fullName>
    </submittedName>
</protein>
<sequence length="315" mass="34956">MAEVRLLDRDEGRLAGRQQDEALSLARRFPNLVVAAREVAASVLHGVHGRRRAGVGESFWQFRPFDAGESKNRIDWRRSARDDRLYVREREWEAAHTVVVWIDRSASMHFVSKLALQPKIDRALVLGLATADLLIRGGERVGLLGLVRPVAARNIVERFAEALLSEILQRGSDHEAAELPASDSLPRNSQAVLIGDFLSDPAAIAATIEKIGARGARGHLIMIADPVEETFPFSGHTEFIDVDSPARLRVGDAESLRVDYIRRLEAHREAIRTAARARGWTLLLHRTDRPASEALLALRMHLDAHFHNASAGLAL</sequence>
<feature type="domain" description="DUF58" evidence="1">
    <location>
        <begin position="62"/>
        <end position="269"/>
    </location>
</feature>
<dbReference type="InterPro" id="IPR002881">
    <property type="entry name" value="DUF58"/>
</dbReference>
<evidence type="ECO:0000313" key="2">
    <source>
        <dbReference type="EMBL" id="VTZ49923.1"/>
    </source>
</evidence>
<dbReference type="Proteomes" id="UP000485880">
    <property type="component" value="Unassembled WGS sequence"/>
</dbReference>
<dbReference type="PANTHER" id="PTHR33608">
    <property type="entry name" value="BLL2464 PROTEIN"/>
    <property type="match status" value="1"/>
</dbReference>
<accession>A0A8B6M6G9</accession>